<keyword evidence="4" id="KW-1185">Reference proteome</keyword>
<feature type="transmembrane region" description="Helical" evidence="1">
    <location>
        <begin position="52"/>
        <end position="76"/>
    </location>
</feature>
<evidence type="ECO:0000313" key="3">
    <source>
        <dbReference type="EMBL" id="EGD73944.1"/>
    </source>
</evidence>
<evidence type="ECO:0008006" key="5">
    <source>
        <dbReference type="Google" id="ProtNLM"/>
    </source>
</evidence>
<keyword evidence="1" id="KW-1133">Transmembrane helix</keyword>
<accession>F2UBS8</accession>
<keyword evidence="2" id="KW-0732">Signal</keyword>
<dbReference type="Proteomes" id="UP000007799">
    <property type="component" value="Unassembled WGS sequence"/>
</dbReference>
<gene>
    <name evidence="3" type="ORF">PTSG_12344</name>
</gene>
<sequence length="105" mass="11642">MFGVLSFVYLCLCFSKGVPFVLLSPSSTYSLDVGGAGPIVATCRWMLSKLKAHPIVCACVYVYVYVCACVYVCVCVRVRTRMFLSFLFLVLVREALVTQTSCRCV</sequence>
<name>F2UBS8_SALR5</name>
<evidence type="ECO:0000313" key="4">
    <source>
        <dbReference type="Proteomes" id="UP000007799"/>
    </source>
</evidence>
<dbReference type="RefSeq" id="XP_004993507.1">
    <property type="nucleotide sequence ID" value="XM_004993450.1"/>
</dbReference>
<dbReference type="EMBL" id="GL832967">
    <property type="protein sequence ID" value="EGD73944.1"/>
    <property type="molecule type" value="Genomic_DNA"/>
</dbReference>
<feature type="chain" id="PRO_5003290903" description="Secreted protein" evidence="2">
    <location>
        <begin position="18"/>
        <end position="105"/>
    </location>
</feature>
<organism evidence="4">
    <name type="scientific">Salpingoeca rosetta (strain ATCC 50818 / BSB-021)</name>
    <dbReference type="NCBI Taxonomy" id="946362"/>
    <lineage>
        <taxon>Eukaryota</taxon>
        <taxon>Choanoflagellata</taxon>
        <taxon>Craspedida</taxon>
        <taxon>Salpingoecidae</taxon>
        <taxon>Salpingoeca</taxon>
    </lineage>
</organism>
<evidence type="ECO:0000256" key="1">
    <source>
        <dbReference type="SAM" id="Phobius"/>
    </source>
</evidence>
<protein>
    <recommendedName>
        <fullName evidence="5">Secreted protein</fullName>
    </recommendedName>
</protein>
<keyword evidence="1" id="KW-0472">Membrane</keyword>
<evidence type="ECO:0000256" key="2">
    <source>
        <dbReference type="SAM" id="SignalP"/>
    </source>
</evidence>
<keyword evidence="1" id="KW-0812">Transmembrane</keyword>
<dbReference type="InParanoid" id="F2UBS8"/>
<feature type="signal peptide" evidence="2">
    <location>
        <begin position="1"/>
        <end position="17"/>
    </location>
</feature>
<dbReference type="AlphaFoldDB" id="F2UBS8"/>
<reference evidence="3" key="1">
    <citation type="submission" date="2009-08" db="EMBL/GenBank/DDBJ databases">
        <title>Annotation of Salpingoeca rosetta.</title>
        <authorList>
            <consortium name="The Broad Institute Genome Sequencing Platform"/>
            <person name="Russ C."/>
            <person name="Cuomo C."/>
            <person name="Burger G."/>
            <person name="Gray M.W."/>
            <person name="Holland P.W.H."/>
            <person name="King N."/>
            <person name="Lang F.B.F."/>
            <person name="Roger A.J."/>
            <person name="Ruiz-Trillo I."/>
            <person name="Young S.K."/>
            <person name="Zeng Q."/>
            <person name="Gargeya S."/>
            <person name="Alvarado L."/>
            <person name="Berlin A."/>
            <person name="Chapman S.B."/>
            <person name="Chen Z."/>
            <person name="Freedman E."/>
            <person name="Gellesch M."/>
            <person name="Goldberg J."/>
            <person name="Griggs A."/>
            <person name="Gujja S."/>
            <person name="Heilman E."/>
            <person name="Heiman D."/>
            <person name="Howarth C."/>
            <person name="Mehta T."/>
            <person name="Neiman D."/>
            <person name="Pearson M."/>
            <person name="Roberts A."/>
            <person name="Saif S."/>
            <person name="Shea T."/>
            <person name="Shenoy N."/>
            <person name="Sisk P."/>
            <person name="Stolte C."/>
            <person name="Sykes S."/>
            <person name="White J."/>
            <person name="Yandava C."/>
            <person name="Haas B."/>
            <person name="Nusbaum C."/>
            <person name="Birren B."/>
        </authorList>
    </citation>
    <scope>NUCLEOTIDE SEQUENCE [LARGE SCALE GENOMIC DNA]</scope>
    <source>
        <strain evidence="3">ATCC 50818</strain>
    </source>
</reference>
<dbReference type="GeneID" id="16074084"/>
<dbReference type="KEGG" id="sre:PTSG_12344"/>
<proteinExistence type="predicted"/>